<dbReference type="PANTHER" id="PTHR43265">
    <property type="entry name" value="ESTERASE ESTD"/>
    <property type="match status" value="1"/>
</dbReference>
<dbReference type="RefSeq" id="WP_013662618.1">
    <property type="nucleotide sequence ID" value="NC_015276.1"/>
</dbReference>
<dbReference type="Proteomes" id="UP000001062">
    <property type="component" value="Chromosome"/>
</dbReference>
<dbReference type="Gene3D" id="3.40.50.1820">
    <property type="entry name" value="alpha/beta hydrolase"/>
    <property type="match status" value="1"/>
</dbReference>
<dbReference type="InterPro" id="IPR053145">
    <property type="entry name" value="AB_hydrolase_Est10"/>
</dbReference>
<dbReference type="AlphaFoldDB" id="F2JTU6"/>
<evidence type="ECO:0000313" key="3">
    <source>
        <dbReference type="Proteomes" id="UP000001062"/>
    </source>
</evidence>
<dbReference type="PANTHER" id="PTHR43265:SF1">
    <property type="entry name" value="ESTERASE ESTD"/>
    <property type="match status" value="1"/>
</dbReference>
<dbReference type="Pfam" id="PF12146">
    <property type="entry name" value="Hydrolase_4"/>
    <property type="match status" value="1"/>
</dbReference>
<feature type="domain" description="Serine aminopeptidase S33" evidence="1">
    <location>
        <begin position="61"/>
        <end position="288"/>
    </location>
</feature>
<dbReference type="InterPro" id="IPR022742">
    <property type="entry name" value="Hydrolase_4"/>
</dbReference>
<reference evidence="2 3" key="1">
    <citation type="journal article" date="2012" name="Stand. Genomic Sci.">
        <title>Complete genome sequence of the melanogenic marine bacterium Marinomonas mediterranea type strain (MMB-1(T)).</title>
        <authorList>
            <person name="Lucas-Elio P."/>
            <person name="Goodwin L."/>
            <person name="Woyke T."/>
            <person name="Pitluck S."/>
            <person name="Nolan M."/>
            <person name="Kyrpides N.C."/>
            <person name="Detter J.C."/>
            <person name="Copeland A."/>
            <person name="Teshima H."/>
            <person name="Bruce D."/>
            <person name="Detter C."/>
            <person name="Tapia R."/>
            <person name="Han S."/>
            <person name="Land M.L."/>
            <person name="Ivanova N."/>
            <person name="Mikhailova N."/>
            <person name="Johnston A.W."/>
            <person name="Sanchez-Amat A."/>
        </authorList>
    </citation>
    <scope>NUCLEOTIDE SEQUENCE [LARGE SCALE GENOMIC DNA]</scope>
    <source>
        <strain evidence="3">ATCC 700492 / JCM 21426 / NBRC 103028 / MMB-1</strain>
    </source>
</reference>
<dbReference type="OrthoDB" id="9765647at2"/>
<evidence type="ECO:0000259" key="1">
    <source>
        <dbReference type="Pfam" id="PF12146"/>
    </source>
</evidence>
<dbReference type="PATRIC" id="fig|717774.3.peg.3605"/>
<evidence type="ECO:0000313" key="2">
    <source>
        <dbReference type="EMBL" id="ADZ92716.1"/>
    </source>
</evidence>
<dbReference type="KEGG" id="mme:Marme_3501"/>
<organism evidence="2 3">
    <name type="scientific">Marinomonas mediterranea (strain ATCC 700492 / JCM 21426 / NBRC 103028 / MMB-1)</name>
    <dbReference type="NCBI Taxonomy" id="717774"/>
    <lineage>
        <taxon>Bacteria</taxon>
        <taxon>Pseudomonadati</taxon>
        <taxon>Pseudomonadota</taxon>
        <taxon>Gammaproteobacteria</taxon>
        <taxon>Oceanospirillales</taxon>
        <taxon>Oceanospirillaceae</taxon>
        <taxon>Marinomonas</taxon>
    </lineage>
</organism>
<gene>
    <name evidence="2" type="ordered locus">Marme_3501</name>
</gene>
<sequence length="335" mass="37550" precursor="true">MKKTLCIVFSLIIVIAAFTLLHGLDAFHVSDAKQQTLRFQQAKHELEGTLLLPQNTPDAPIVVVVHGDGPQDRYANEGYLPLFHALLKQGIGVFSWDKPGIGKSNGNWLSQTMKDRADEASSALEKLRSLPELQHRRMGVLGFSQAGWVVPKINVPSDFYILVGAAINWRQQSLYYTQQRLKVAGIPGQEIELQIKTSAKAFDTEFSEESAKQACRARPCSRADFERRNALSDAREDIKHVSTPTMILSGTKDLNVNTNNTIKNWDVLLPKSTPYCIKKISNATHGLLNATWFNFQRPDQWSGWAEMLFFLMGDQAYASNVIGLMSNWARKGLCQ</sequence>
<dbReference type="InterPro" id="IPR029058">
    <property type="entry name" value="AB_hydrolase_fold"/>
</dbReference>
<dbReference type="HOGENOM" id="CLU_046683_0_0_6"/>
<dbReference type="SUPFAM" id="SSF53474">
    <property type="entry name" value="alpha/beta-Hydrolases"/>
    <property type="match status" value="1"/>
</dbReference>
<accession>F2JTU6</accession>
<dbReference type="GO" id="GO:0052689">
    <property type="term" value="F:carboxylic ester hydrolase activity"/>
    <property type="evidence" value="ECO:0007669"/>
    <property type="project" value="TreeGrafter"/>
</dbReference>
<dbReference type="STRING" id="717774.Marme_3501"/>
<dbReference type="EMBL" id="CP002583">
    <property type="protein sequence ID" value="ADZ92716.1"/>
    <property type="molecule type" value="Genomic_DNA"/>
</dbReference>
<protein>
    <recommendedName>
        <fullName evidence="1">Serine aminopeptidase S33 domain-containing protein</fullName>
    </recommendedName>
</protein>
<proteinExistence type="predicted"/>
<keyword evidence="3" id="KW-1185">Reference proteome</keyword>
<dbReference type="eggNOG" id="COG1073">
    <property type="taxonomic scope" value="Bacteria"/>
</dbReference>
<name>F2JTU6_MARM1</name>